<dbReference type="OrthoDB" id="5791544at2759"/>
<gene>
    <name evidence="1" type="ORF">OESDEN_02611</name>
</gene>
<accession>A0A0B1TMR4</accession>
<reference evidence="1 2" key="1">
    <citation type="submission" date="2014-03" db="EMBL/GenBank/DDBJ databases">
        <title>Draft genome of the hookworm Oesophagostomum dentatum.</title>
        <authorList>
            <person name="Mitreva M."/>
        </authorList>
    </citation>
    <scope>NUCLEOTIDE SEQUENCE [LARGE SCALE GENOMIC DNA]</scope>
    <source>
        <strain evidence="1 2">OD-Hann</strain>
    </source>
</reference>
<protein>
    <submittedName>
        <fullName evidence="1">Uncharacterized protein</fullName>
    </submittedName>
</protein>
<dbReference type="Proteomes" id="UP000053660">
    <property type="component" value="Unassembled WGS sequence"/>
</dbReference>
<proteinExistence type="predicted"/>
<dbReference type="EMBL" id="KN549458">
    <property type="protein sequence ID" value="KHJ97406.1"/>
    <property type="molecule type" value="Genomic_DNA"/>
</dbReference>
<organism evidence="1 2">
    <name type="scientific">Oesophagostomum dentatum</name>
    <name type="common">Nodular worm</name>
    <dbReference type="NCBI Taxonomy" id="61180"/>
    <lineage>
        <taxon>Eukaryota</taxon>
        <taxon>Metazoa</taxon>
        <taxon>Ecdysozoa</taxon>
        <taxon>Nematoda</taxon>
        <taxon>Chromadorea</taxon>
        <taxon>Rhabditida</taxon>
        <taxon>Rhabditina</taxon>
        <taxon>Rhabditomorpha</taxon>
        <taxon>Strongyloidea</taxon>
        <taxon>Strongylidae</taxon>
        <taxon>Oesophagostomum</taxon>
    </lineage>
</organism>
<dbReference type="AlphaFoldDB" id="A0A0B1TMR4"/>
<evidence type="ECO:0000313" key="2">
    <source>
        <dbReference type="Proteomes" id="UP000053660"/>
    </source>
</evidence>
<evidence type="ECO:0000313" key="1">
    <source>
        <dbReference type="EMBL" id="KHJ97406.1"/>
    </source>
</evidence>
<sequence>MWRLMSYDGILVINAAPGSMSMSEERKVVSNFT</sequence>
<name>A0A0B1TMR4_OESDE</name>
<keyword evidence="2" id="KW-1185">Reference proteome</keyword>